<dbReference type="OrthoDB" id="5967653at2759"/>
<feature type="region of interest" description="Disordered" evidence="6">
    <location>
        <begin position="161"/>
        <end position="216"/>
    </location>
</feature>
<name>A0A9Q1F0D7_SYNKA</name>
<evidence type="ECO:0000256" key="3">
    <source>
        <dbReference type="ARBA" id="ARBA00022833"/>
    </source>
</evidence>
<dbReference type="EMBL" id="JAINUF010000010">
    <property type="protein sequence ID" value="KAJ8348386.1"/>
    <property type="molecule type" value="Genomic_DNA"/>
</dbReference>
<evidence type="ECO:0000313" key="9">
    <source>
        <dbReference type="Proteomes" id="UP001152622"/>
    </source>
</evidence>
<dbReference type="Pfam" id="PF05485">
    <property type="entry name" value="THAP"/>
    <property type="match status" value="1"/>
</dbReference>
<reference evidence="8" key="1">
    <citation type="journal article" date="2023" name="Science">
        <title>Genome structures resolve the early diversification of teleost fishes.</title>
        <authorList>
            <person name="Parey E."/>
            <person name="Louis A."/>
            <person name="Montfort J."/>
            <person name="Bouchez O."/>
            <person name="Roques C."/>
            <person name="Iampietro C."/>
            <person name="Lluch J."/>
            <person name="Castinel A."/>
            <person name="Donnadieu C."/>
            <person name="Desvignes T."/>
            <person name="Floi Bucao C."/>
            <person name="Jouanno E."/>
            <person name="Wen M."/>
            <person name="Mejri S."/>
            <person name="Dirks R."/>
            <person name="Jansen H."/>
            <person name="Henkel C."/>
            <person name="Chen W.J."/>
            <person name="Zahm M."/>
            <person name="Cabau C."/>
            <person name="Klopp C."/>
            <person name="Thompson A.W."/>
            <person name="Robinson-Rechavi M."/>
            <person name="Braasch I."/>
            <person name="Lecointre G."/>
            <person name="Bobe J."/>
            <person name="Postlethwait J.H."/>
            <person name="Berthelot C."/>
            <person name="Roest Crollius H."/>
            <person name="Guiguen Y."/>
        </authorList>
    </citation>
    <scope>NUCLEOTIDE SEQUENCE</scope>
    <source>
        <strain evidence="8">WJC10195</strain>
    </source>
</reference>
<dbReference type="PROSITE" id="PS50950">
    <property type="entry name" value="ZF_THAP"/>
    <property type="match status" value="1"/>
</dbReference>
<evidence type="ECO:0000256" key="4">
    <source>
        <dbReference type="ARBA" id="ARBA00023125"/>
    </source>
</evidence>
<feature type="compositionally biased region" description="Polar residues" evidence="6">
    <location>
        <begin position="161"/>
        <end position="170"/>
    </location>
</feature>
<evidence type="ECO:0000256" key="1">
    <source>
        <dbReference type="ARBA" id="ARBA00022723"/>
    </source>
</evidence>
<evidence type="ECO:0000313" key="8">
    <source>
        <dbReference type="EMBL" id="KAJ8348386.1"/>
    </source>
</evidence>
<keyword evidence="4 5" id="KW-0238">DNA-binding</keyword>
<accession>A0A9Q1F0D7</accession>
<sequence length="216" mass="23517">MGRTCLFPGCKMTTGLHNIPRDPEMARRWMQALGIQIPPTGPPPAVCNAHFARECFSNVAEVEMGFAFKLLLQKDAVPTPATPLPVSAGESETGPGQPRRLPPLPEARPTSARPLRLLAPKRTREIGCQTEPPLAKHEAVQANVKPYRRSKAIQATVATSDKSCETSTSVAIPEEVPMASSTRKKRPRLNPMDDSSFCPDVTESTVYGERTSNETT</sequence>
<dbReference type="GO" id="GO:0008270">
    <property type="term" value="F:zinc ion binding"/>
    <property type="evidence" value="ECO:0007669"/>
    <property type="project" value="UniProtKB-KW"/>
</dbReference>
<feature type="domain" description="THAP-type" evidence="7">
    <location>
        <begin position="1"/>
        <end position="81"/>
    </location>
</feature>
<evidence type="ECO:0000256" key="6">
    <source>
        <dbReference type="SAM" id="MobiDB-lite"/>
    </source>
</evidence>
<keyword evidence="3" id="KW-0862">Zinc</keyword>
<proteinExistence type="predicted"/>
<protein>
    <recommendedName>
        <fullName evidence="7">THAP-type domain-containing protein</fullName>
    </recommendedName>
</protein>
<dbReference type="SUPFAM" id="SSF57716">
    <property type="entry name" value="Glucocorticoid receptor-like (DNA-binding domain)"/>
    <property type="match status" value="1"/>
</dbReference>
<keyword evidence="9" id="KW-1185">Reference proteome</keyword>
<dbReference type="SMART" id="SM00980">
    <property type="entry name" value="THAP"/>
    <property type="match status" value="1"/>
</dbReference>
<comment type="caution">
    <text evidence="8">The sequence shown here is derived from an EMBL/GenBank/DDBJ whole genome shotgun (WGS) entry which is preliminary data.</text>
</comment>
<dbReference type="AlphaFoldDB" id="A0A9Q1F0D7"/>
<dbReference type="GO" id="GO:0003677">
    <property type="term" value="F:DNA binding"/>
    <property type="evidence" value="ECO:0007669"/>
    <property type="project" value="UniProtKB-UniRule"/>
</dbReference>
<evidence type="ECO:0000256" key="2">
    <source>
        <dbReference type="ARBA" id="ARBA00022771"/>
    </source>
</evidence>
<organism evidence="8 9">
    <name type="scientific">Synaphobranchus kaupii</name>
    <name type="common">Kaup's arrowtooth eel</name>
    <dbReference type="NCBI Taxonomy" id="118154"/>
    <lineage>
        <taxon>Eukaryota</taxon>
        <taxon>Metazoa</taxon>
        <taxon>Chordata</taxon>
        <taxon>Craniata</taxon>
        <taxon>Vertebrata</taxon>
        <taxon>Euteleostomi</taxon>
        <taxon>Actinopterygii</taxon>
        <taxon>Neopterygii</taxon>
        <taxon>Teleostei</taxon>
        <taxon>Anguilliformes</taxon>
        <taxon>Synaphobranchidae</taxon>
        <taxon>Synaphobranchus</taxon>
    </lineage>
</organism>
<gene>
    <name evidence="8" type="ORF">SKAU_G00269750</name>
</gene>
<dbReference type="SMART" id="SM00692">
    <property type="entry name" value="DM3"/>
    <property type="match status" value="1"/>
</dbReference>
<keyword evidence="1" id="KW-0479">Metal-binding</keyword>
<feature type="region of interest" description="Disordered" evidence="6">
    <location>
        <begin position="81"/>
        <end position="114"/>
    </location>
</feature>
<evidence type="ECO:0000259" key="7">
    <source>
        <dbReference type="PROSITE" id="PS50950"/>
    </source>
</evidence>
<dbReference type="InterPro" id="IPR006612">
    <property type="entry name" value="THAP_Znf"/>
</dbReference>
<evidence type="ECO:0000256" key="5">
    <source>
        <dbReference type="PROSITE-ProRule" id="PRU00309"/>
    </source>
</evidence>
<dbReference type="Proteomes" id="UP001152622">
    <property type="component" value="Chromosome 10"/>
</dbReference>
<keyword evidence="2 5" id="KW-0863">Zinc-finger</keyword>